<keyword evidence="2" id="KW-1185">Reference proteome</keyword>
<proteinExistence type="predicted"/>
<dbReference type="NCBIfam" id="TIGR04153">
    <property type="entry name" value="cyanosortA_assc"/>
    <property type="match status" value="1"/>
</dbReference>
<dbReference type="InterPro" id="IPR026411">
    <property type="entry name" value="Cyanosort_A_assoc"/>
</dbReference>
<gene>
    <name evidence="1" type="ORF">Cylst_3506</name>
</gene>
<dbReference type="EMBL" id="CP003642">
    <property type="protein sequence ID" value="AFZ25646.1"/>
    <property type="molecule type" value="Genomic_DNA"/>
</dbReference>
<dbReference type="KEGG" id="csg:Cylst_3506"/>
<dbReference type="eggNOG" id="ENOG503289M">
    <property type="taxonomic scope" value="Bacteria"/>
</dbReference>
<reference evidence="1 2" key="1">
    <citation type="submission" date="2012-06" db="EMBL/GenBank/DDBJ databases">
        <title>Finished chromosome of genome of Cylindrospermum stagnale PCC 7417.</title>
        <authorList>
            <consortium name="US DOE Joint Genome Institute"/>
            <person name="Gugger M."/>
            <person name="Coursin T."/>
            <person name="Rippka R."/>
            <person name="Tandeau De Marsac N."/>
            <person name="Huntemann M."/>
            <person name="Wei C.-L."/>
            <person name="Han J."/>
            <person name="Detter J.C."/>
            <person name="Han C."/>
            <person name="Tapia R."/>
            <person name="Chen A."/>
            <person name="Kyrpides N."/>
            <person name="Mavromatis K."/>
            <person name="Markowitz V."/>
            <person name="Szeto E."/>
            <person name="Ivanova N."/>
            <person name="Pagani I."/>
            <person name="Pati A."/>
            <person name="Goodwin L."/>
            <person name="Nordberg H.P."/>
            <person name="Cantor M.N."/>
            <person name="Hua S.X."/>
            <person name="Woyke T."/>
            <person name="Kerfeld C.A."/>
        </authorList>
    </citation>
    <scope>NUCLEOTIDE SEQUENCE [LARGE SCALE GENOMIC DNA]</scope>
    <source>
        <strain evidence="1 2">PCC 7417</strain>
    </source>
</reference>
<protein>
    <recommendedName>
        <fullName evidence="3">Cyanoexosortase A system-associated protein</fullName>
    </recommendedName>
</protein>
<dbReference type="Proteomes" id="UP000010475">
    <property type="component" value="Chromosome"/>
</dbReference>
<dbReference type="STRING" id="56107.Cylst_3506"/>
<accession>K9X0T5</accession>
<dbReference type="PATRIC" id="fig|56107.3.peg.3855"/>
<sequence length="220" mass="25741">MTSWKQVRIQLLALTFVTGLLFVGKVILQPNQGNPKIQAFVFPEEVPLPQWQPSLTNPLKTPTGEYPELLAQKHYRYIDNNLPLDIEMRYLHNLSNADISSLIQRYTSIRSSGIMRQQEGLGYYGLGVNQQQAYLSACINPRGGTTFTHEQFRNNRYFKDVRLERILPVLQGQEALIDKRCLWVYMSIPLRDSTPEAAYQILEKIWVPWYQWWQPRFPKP</sequence>
<evidence type="ECO:0000313" key="2">
    <source>
        <dbReference type="Proteomes" id="UP000010475"/>
    </source>
</evidence>
<dbReference type="OrthoDB" id="582709at2"/>
<evidence type="ECO:0000313" key="1">
    <source>
        <dbReference type="EMBL" id="AFZ25646.1"/>
    </source>
</evidence>
<name>K9X0T5_9NOST</name>
<dbReference type="RefSeq" id="WP_015208894.1">
    <property type="nucleotide sequence ID" value="NC_019757.1"/>
</dbReference>
<evidence type="ECO:0008006" key="3">
    <source>
        <dbReference type="Google" id="ProtNLM"/>
    </source>
</evidence>
<dbReference type="AlphaFoldDB" id="K9X0T5"/>
<organism evidence="1 2">
    <name type="scientific">Cylindrospermum stagnale PCC 7417</name>
    <dbReference type="NCBI Taxonomy" id="56107"/>
    <lineage>
        <taxon>Bacteria</taxon>
        <taxon>Bacillati</taxon>
        <taxon>Cyanobacteriota</taxon>
        <taxon>Cyanophyceae</taxon>
        <taxon>Nostocales</taxon>
        <taxon>Nostocaceae</taxon>
        <taxon>Cylindrospermum</taxon>
    </lineage>
</organism>
<dbReference type="HOGENOM" id="CLU_1260478_0_0_3"/>